<name>A0A9P0FSA2_CHRIL</name>
<keyword evidence="3" id="KW-1185">Reference proteome</keyword>
<dbReference type="Proteomes" id="UP001154114">
    <property type="component" value="Chromosome 13"/>
</dbReference>
<reference evidence="2" key="1">
    <citation type="submission" date="2021-12" db="EMBL/GenBank/DDBJ databases">
        <authorList>
            <person name="King R."/>
        </authorList>
    </citation>
    <scope>NUCLEOTIDE SEQUENCE</scope>
</reference>
<keyword evidence="1" id="KW-0812">Transmembrane</keyword>
<evidence type="ECO:0000313" key="2">
    <source>
        <dbReference type="EMBL" id="CAH0584227.1"/>
    </source>
</evidence>
<dbReference type="AlphaFoldDB" id="A0A9P0FSA2"/>
<proteinExistence type="predicted"/>
<evidence type="ECO:0000313" key="3">
    <source>
        <dbReference type="Proteomes" id="UP001154114"/>
    </source>
</evidence>
<dbReference type="EMBL" id="LR824016">
    <property type="protein sequence ID" value="CAH0584227.1"/>
    <property type="molecule type" value="Genomic_DNA"/>
</dbReference>
<feature type="transmembrane region" description="Helical" evidence="1">
    <location>
        <begin position="20"/>
        <end position="45"/>
    </location>
</feature>
<keyword evidence="1" id="KW-0472">Membrane</keyword>
<keyword evidence="1" id="KW-1133">Transmembrane helix</keyword>
<gene>
    <name evidence="2" type="ORF">CINC_LOCUS2460</name>
</gene>
<sequence length="124" mass="12668">MSLNPQAIQGLNSSVFVKFFFHLLIKFWHIFQVVFTALLAVAAAAPGYIGGYAPYAAAPIAAGWGHGIVSAPIISAPVVKAAVPVATSYANTVKLASPAVVAAHAPIVAAHAPLVAAPAYAHGW</sequence>
<evidence type="ECO:0000256" key="1">
    <source>
        <dbReference type="SAM" id="Phobius"/>
    </source>
</evidence>
<accession>A0A9P0FSA2</accession>
<protein>
    <submittedName>
        <fullName evidence="2">Uncharacterized protein</fullName>
    </submittedName>
</protein>
<organism evidence="2 3">
    <name type="scientific">Chrysodeixis includens</name>
    <name type="common">Soybean looper</name>
    <name type="synonym">Pseudoplusia includens</name>
    <dbReference type="NCBI Taxonomy" id="689277"/>
    <lineage>
        <taxon>Eukaryota</taxon>
        <taxon>Metazoa</taxon>
        <taxon>Ecdysozoa</taxon>
        <taxon>Arthropoda</taxon>
        <taxon>Hexapoda</taxon>
        <taxon>Insecta</taxon>
        <taxon>Pterygota</taxon>
        <taxon>Neoptera</taxon>
        <taxon>Endopterygota</taxon>
        <taxon>Lepidoptera</taxon>
        <taxon>Glossata</taxon>
        <taxon>Ditrysia</taxon>
        <taxon>Noctuoidea</taxon>
        <taxon>Noctuidae</taxon>
        <taxon>Plusiinae</taxon>
        <taxon>Chrysodeixis</taxon>
    </lineage>
</organism>